<sequence>MDTLIIFKFYLLHGLALFAISFAIFFRKLHISRIAIAEVLPYFALFCLLRGAHEWFELYTVMYVHQTAQTLTLETIHTIELGLSMAALAMFCWKMLPLTQWPGVRFLRRGMLLLICLFLIGAAYHFNTLDYFEYLHNVALHMRWIFGLVCGLLASFALADYAYSLSRQGYGKALPFKLVGFALMIYVISIGGLSSEMTPSVIAIRMVCAVLLLAATWFALRVFDEEHDNLIEEALQLSLQNQKLKELGELTSAIAHEIKTPLSSALMSCDILSHQVQHEPESKEKQTTERQLERIRHGLSRAAQISQEVLNYAHQNPLKRDTVVVAEVIKSAISLNHFRLNDFTVETHLAPELRVDGDAGQLEQMLTNLIGNAIDASHTTKYLAIFSYQRKKNAVIEIVDRAGGVTNQVLEKMTQPFFTTKAVGEGTGMGLAICKKIVLQHGGEMKMKNNPHGLTVGVQLPRKRS</sequence>
<evidence type="ECO:0000313" key="11">
    <source>
        <dbReference type="EMBL" id="MFB9135642.1"/>
    </source>
</evidence>
<dbReference type="Pfam" id="PF02518">
    <property type="entry name" value="HATPase_c"/>
    <property type="match status" value="1"/>
</dbReference>
<comment type="catalytic activity">
    <reaction evidence="1">
        <text>ATP + protein L-histidine = ADP + protein N-phospho-L-histidine.</text>
        <dbReference type="EC" id="2.7.13.3"/>
    </reaction>
</comment>
<evidence type="ECO:0000256" key="2">
    <source>
        <dbReference type="ARBA" id="ARBA00012438"/>
    </source>
</evidence>
<accession>A0ABV5HPG4</accession>
<organism evidence="11 12">
    <name type="scientific">Vibrio olivae</name>
    <dbReference type="NCBI Taxonomy" id="1243002"/>
    <lineage>
        <taxon>Bacteria</taxon>
        <taxon>Pseudomonadati</taxon>
        <taxon>Pseudomonadota</taxon>
        <taxon>Gammaproteobacteria</taxon>
        <taxon>Vibrionales</taxon>
        <taxon>Vibrionaceae</taxon>
        <taxon>Vibrio</taxon>
    </lineage>
</organism>
<evidence type="ECO:0000256" key="3">
    <source>
        <dbReference type="ARBA" id="ARBA00022553"/>
    </source>
</evidence>
<dbReference type="InterPro" id="IPR003661">
    <property type="entry name" value="HisK_dim/P_dom"/>
</dbReference>
<keyword evidence="3" id="KW-0597">Phosphoprotein</keyword>
<name>A0ABV5HPG4_9VIBR</name>
<keyword evidence="9" id="KW-0472">Membrane</keyword>
<feature type="transmembrane region" description="Helical" evidence="9">
    <location>
        <begin position="144"/>
        <end position="163"/>
    </location>
</feature>
<evidence type="ECO:0000256" key="6">
    <source>
        <dbReference type="ARBA" id="ARBA00022777"/>
    </source>
</evidence>
<dbReference type="Gene3D" id="3.30.565.10">
    <property type="entry name" value="Histidine kinase-like ATPase, C-terminal domain"/>
    <property type="match status" value="1"/>
</dbReference>
<feature type="transmembrane region" description="Helical" evidence="9">
    <location>
        <begin position="175"/>
        <end position="194"/>
    </location>
</feature>
<feature type="transmembrane region" description="Helical" evidence="9">
    <location>
        <begin position="200"/>
        <end position="220"/>
    </location>
</feature>
<dbReference type="Pfam" id="PF00512">
    <property type="entry name" value="HisKA"/>
    <property type="match status" value="1"/>
</dbReference>
<feature type="transmembrane region" description="Helical" evidence="9">
    <location>
        <begin position="76"/>
        <end position="94"/>
    </location>
</feature>
<keyword evidence="7" id="KW-0067">ATP-binding</keyword>
<dbReference type="RefSeq" id="WP_390192857.1">
    <property type="nucleotide sequence ID" value="NZ_JBHMEP010000002.1"/>
</dbReference>
<dbReference type="PANTHER" id="PTHR43065">
    <property type="entry name" value="SENSOR HISTIDINE KINASE"/>
    <property type="match status" value="1"/>
</dbReference>
<dbReference type="SUPFAM" id="SSF47384">
    <property type="entry name" value="Homodimeric domain of signal transducing histidine kinase"/>
    <property type="match status" value="1"/>
</dbReference>
<dbReference type="CDD" id="cd00075">
    <property type="entry name" value="HATPase"/>
    <property type="match status" value="1"/>
</dbReference>
<dbReference type="PRINTS" id="PR00344">
    <property type="entry name" value="BCTRLSENSOR"/>
</dbReference>
<comment type="caution">
    <text evidence="11">The sequence shown here is derived from an EMBL/GenBank/DDBJ whole genome shotgun (WGS) entry which is preliminary data.</text>
</comment>
<evidence type="ECO:0000256" key="4">
    <source>
        <dbReference type="ARBA" id="ARBA00022679"/>
    </source>
</evidence>
<keyword evidence="8" id="KW-0902">Two-component regulatory system</keyword>
<dbReference type="InterPro" id="IPR036097">
    <property type="entry name" value="HisK_dim/P_sf"/>
</dbReference>
<dbReference type="SMART" id="SM00388">
    <property type="entry name" value="HisKA"/>
    <property type="match status" value="1"/>
</dbReference>
<evidence type="ECO:0000256" key="9">
    <source>
        <dbReference type="SAM" id="Phobius"/>
    </source>
</evidence>
<evidence type="ECO:0000256" key="7">
    <source>
        <dbReference type="ARBA" id="ARBA00022840"/>
    </source>
</evidence>
<keyword evidence="6 11" id="KW-0418">Kinase</keyword>
<feature type="domain" description="Histidine kinase" evidence="10">
    <location>
        <begin position="253"/>
        <end position="464"/>
    </location>
</feature>
<protein>
    <recommendedName>
        <fullName evidence="2">histidine kinase</fullName>
        <ecNumber evidence="2">2.7.13.3</ecNumber>
    </recommendedName>
</protein>
<dbReference type="Proteomes" id="UP001589645">
    <property type="component" value="Unassembled WGS sequence"/>
</dbReference>
<feature type="transmembrane region" description="Helical" evidence="9">
    <location>
        <begin position="6"/>
        <end position="27"/>
    </location>
</feature>
<dbReference type="EC" id="2.7.13.3" evidence="2"/>
<dbReference type="Gene3D" id="1.10.287.130">
    <property type="match status" value="1"/>
</dbReference>
<dbReference type="InterPro" id="IPR003594">
    <property type="entry name" value="HATPase_dom"/>
</dbReference>
<feature type="transmembrane region" description="Helical" evidence="9">
    <location>
        <begin position="39"/>
        <end position="56"/>
    </location>
</feature>
<evidence type="ECO:0000313" key="12">
    <source>
        <dbReference type="Proteomes" id="UP001589645"/>
    </source>
</evidence>
<dbReference type="PROSITE" id="PS50109">
    <property type="entry name" value="HIS_KIN"/>
    <property type="match status" value="1"/>
</dbReference>
<dbReference type="EMBL" id="JBHMEP010000002">
    <property type="protein sequence ID" value="MFB9135642.1"/>
    <property type="molecule type" value="Genomic_DNA"/>
</dbReference>
<keyword evidence="9" id="KW-1133">Transmembrane helix</keyword>
<keyword evidence="5" id="KW-0547">Nucleotide-binding</keyword>
<keyword evidence="9" id="KW-0812">Transmembrane</keyword>
<reference evidence="11 12" key="1">
    <citation type="submission" date="2024-09" db="EMBL/GenBank/DDBJ databases">
        <authorList>
            <person name="Sun Q."/>
            <person name="Mori K."/>
        </authorList>
    </citation>
    <scope>NUCLEOTIDE SEQUENCE [LARGE SCALE GENOMIC DNA]</scope>
    <source>
        <strain evidence="11 12">CECT 8064</strain>
    </source>
</reference>
<proteinExistence type="predicted"/>
<keyword evidence="4" id="KW-0808">Transferase</keyword>
<evidence type="ECO:0000256" key="1">
    <source>
        <dbReference type="ARBA" id="ARBA00000085"/>
    </source>
</evidence>
<gene>
    <name evidence="11" type="ORF">ACFFUV_11780</name>
</gene>
<dbReference type="SUPFAM" id="SSF55874">
    <property type="entry name" value="ATPase domain of HSP90 chaperone/DNA topoisomerase II/histidine kinase"/>
    <property type="match status" value="1"/>
</dbReference>
<dbReference type="PANTHER" id="PTHR43065:SF10">
    <property type="entry name" value="PEROXIDE STRESS-ACTIVATED HISTIDINE KINASE MAK3"/>
    <property type="match status" value="1"/>
</dbReference>
<evidence type="ECO:0000259" key="10">
    <source>
        <dbReference type="PROSITE" id="PS50109"/>
    </source>
</evidence>
<dbReference type="InterPro" id="IPR036890">
    <property type="entry name" value="HATPase_C_sf"/>
</dbReference>
<dbReference type="GO" id="GO:0016301">
    <property type="term" value="F:kinase activity"/>
    <property type="evidence" value="ECO:0007669"/>
    <property type="project" value="UniProtKB-KW"/>
</dbReference>
<evidence type="ECO:0000256" key="5">
    <source>
        <dbReference type="ARBA" id="ARBA00022741"/>
    </source>
</evidence>
<dbReference type="InterPro" id="IPR004358">
    <property type="entry name" value="Sig_transdc_His_kin-like_C"/>
</dbReference>
<keyword evidence="12" id="KW-1185">Reference proteome</keyword>
<dbReference type="InterPro" id="IPR005467">
    <property type="entry name" value="His_kinase_dom"/>
</dbReference>
<dbReference type="SMART" id="SM00387">
    <property type="entry name" value="HATPase_c"/>
    <property type="match status" value="1"/>
</dbReference>
<feature type="transmembrane region" description="Helical" evidence="9">
    <location>
        <begin position="106"/>
        <end position="124"/>
    </location>
</feature>
<evidence type="ECO:0000256" key="8">
    <source>
        <dbReference type="ARBA" id="ARBA00023012"/>
    </source>
</evidence>
<dbReference type="CDD" id="cd00082">
    <property type="entry name" value="HisKA"/>
    <property type="match status" value="1"/>
</dbReference>